<protein>
    <submittedName>
        <fullName evidence="13">Na+/H+ antiporter</fullName>
    </submittedName>
</protein>
<dbReference type="Proteomes" id="UP000307380">
    <property type="component" value="Unassembled WGS sequence"/>
</dbReference>
<comment type="similarity">
    <text evidence="10">Belongs to the monovalent cation:proton antiporter 1 (CPA1) transporter (TC 2.A.36) family.</text>
</comment>
<keyword evidence="2 10" id="KW-0813">Transport</keyword>
<dbReference type="GO" id="GO:0015385">
    <property type="term" value="F:sodium:proton antiporter activity"/>
    <property type="evidence" value="ECO:0007669"/>
    <property type="project" value="InterPro"/>
</dbReference>
<dbReference type="Gene3D" id="6.10.140.1330">
    <property type="match status" value="1"/>
</dbReference>
<dbReference type="GO" id="GO:0005886">
    <property type="term" value="C:plasma membrane"/>
    <property type="evidence" value="ECO:0007669"/>
    <property type="project" value="UniProtKB-SubCell"/>
</dbReference>
<evidence type="ECO:0000256" key="6">
    <source>
        <dbReference type="ARBA" id="ARBA00023053"/>
    </source>
</evidence>
<evidence type="ECO:0000313" key="13">
    <source>
        <dbReference type="EMBL" id="THG35438.1"/>
    </source>
</evidence>
<dbReference type="GO" id="GO:0051453">
    <property type="term" value="P:regulation of intracellular pH"/>
    <property type="evidence" value="ECO:0007669"/>
    <property type="project" value="TreeGrafter"/>
</dbReference>
<proteinExistence type="inferred from homology"/>
<feature type="transmembrane region" description="Helical" evidence="10">
    <location>
        <begin position="86"/>
        <end position="109"/>
    </location>
</feature>
<dbReference type="GO" id="GO:0015386">
    <property type="term" value="F:potassium:proton antiporter activity"/>
    <property type="evidence" value="ECO:0007669"/>
    <property type="project" value="TreeGrafter"/>
</dbReference>
<feature type="transmembrane region" description="Helical" evidence="10">
    <location>
        <begin position="271"/>
        <end position="295"/>
    </location>
</feature>
<evidence type="ECO:0000256" key="3">
    <source>
        <dbReference type="ARBA" id="ARBA00022475"/>
    </source>
</evidence>
<keyword evidence="7 10" id="KW-0406">Ion transport</keyword>
<evidence type="ECO:0000256" key="7">
    <source>
        <dbReference type="ARBA" id="ARBA00023065"/>
    </source>
</evidence>
<dbReference type="NCBIfam" id="TIGR00831">
    <property type="entry name" value="a_cpa1"/>
    <property type="match status" value="1"/>
</dbReference>
<dbReference type="RefSeq" id="WP_136422853.1">
    <property type="nucleotide sequence ID" value="NZ_OZ241748.1"/>
</dbReference>
<feature type="transmembrane region" description="Helical" evidence="10">
    <location>
        <begin position="31"/>
        <end position="51"/>
    </location>
</feature>
<feature type="transmembrane region" description="Helical" evidence="10">
    <location>
        <begin position="379"/>
        <end position="399"/>
    </location>
</feature>
<feature type="compositionally biased region" description="Basic and acidic residues" evidence="11">
    <location>
        <begin position="538"/>
        <end position="549"/>
    </location>
</feature>
<dbReference type="EMBL" id="SSSN01000003">
    <property type="protein sequence ID" value="THG35438.1"/>
    <property type="molecule type" value="Genomic_DNA"/>
</dbReference>
<keyword evidence="10" id="KW-0050">Antiport</keyword>
<feature type="transmembrane region" description="Helical" evidence="10">
    <location>
        <begin position="208"/>
        <end position="226"/>
    </location>
</feature>
<feature type="domain" description="Cation/H+ exchanger transmembrane" evidence="12">
    <location>
        <begin position="17"/>
        <end position="400"/>
    </location>
</feature>
<keyword evidence="3 10" id="KW-1003">Cell membrane</keyword>
<feature type="transmembrane region" description="Helical" evidence="10">
    <location>
        <begin position="347"/>
        <end position="367"/>
    </location>
</feature>
<keyword evidence="6 10" id="KW-0915">Sodium</keyword>
<keyword evidence="9 10" id="KW-0739">Sodium transport</keyword>
<dbReference type="PANTHER" id="PTHR10110:SF86">
    <property type="entry name" value="SODIUM_HYDROGEN EXCHANGER 7"/>
    <property type="match status" value="1"/>
</dbReference>
<reference evidence="13 14" key="1">
    <citation type="submission" date="2019-04" db="EMBL/GenBank/DDBJ databases">
        <authorList>
            <person name="Jiang L."/>
        </authorList>
    </citation>
    <scope>NUCLEOTIDE SEQUENCE [LARGE SCALE GENOMIC DNA]</scope>
    <source>
        <strain evidence="13 14">YIM 131861</strain>
    </source>
</reference>
<evidence type="ECO:0000259" key="12">
    <source>
        <dbReference type="Pfam" id="PF00999"/>
    </source>
</evidence>
<dbReference type="InterPro" id="IPR018422">
    <property type="entry name" value="Cation/H_exchanger_CPA1"/>
</dbReference>
<evidence type="ECO:0000256" key="1">
    <source>
        <dbReference type="ARBA" id="ARBA00004651"/>
    </source>
</evidence>
<evidence type="ECO:0000256" key="11">
    <source>
        <dbReference type="SAM" id="MobiDB-lite"/>
    </source>
</evidence>
<gene>
    <name evidence="13" type="ORF">E6C70_05170</name>
</gene>
<keyword evidence="14" id="KW-1185">Reference proteome</keyword>
<evidence type="ECO:0000256" key="2">
    <source>
        <dbReference type="ARBA" id="ARBA00022448"/>
    </source>
</evidence>
<feature type="transmembrane region" description="Helical" evidence="10">
    <location>
        <begin position="57"/>
        <end position="74"/>
    </location>
</feature>
<evidence type="ECO:0000313" key="14">
    <source>
        <dbReference type="Proteomes" id="UP000307380"/>
    </source>
</evidence>
<comment type="caution">
    <text evidence="10">Lacks conserved residue(s) required for the propagation of feature annotation.</text>
</comment>
<comment type="subcellular location">
    <subcellularLocation>
        <location evidence="1 10">Cell membrane</location>
        <topology evidence="1 10">Multi-pass membrane protein</topology>
    </subcellularLocation>
</comment>
<comment type="caution">
    <text evidence="13">The sequence shown here is derived from an EMBL/GenBank/DDBJ whole genome shotgun (WGS) entry which is preliminary data.</text>
</comment>
<feature type="transmembrane region" description="Helical" evidence="10">
    <location>
        <begin position="6"/>
        <end position="24"/>
    </location>
</feature>
<keyword evidence="5 10" id="KW-1133">Transmembrane helix</keyword>
<evidence type="ECO:0000256" key="8">
    <source>
        <dbReference type="ARBA" id="ARBA00023136"/>
    </source>
</evidence>
<evidence type="ECO:0000256" key="10">
    <source>
        <dbReference type="RuleBase" id="RU366002"/>
    </source>
</evidence>
<dbReference type="Pfam" id="PF00999">
    <property type="entry name" value="Na_H_Exchanger"/>
    <property type="match status" value="1"/>
</dbReference>
<dbReference type="OrthoDB" id="57886at2"/>
<keyword evidence="8 10" id="KW-0472">Membrane</keyword>
<feature type="region of interest" description="Disordered" evidence="11">
    <location>
        <begin position="518"/>
        <end position="549"/>
    </location>
</feature>
<dbReference type="InterPro" id="IPR006153">
    <property type="entry name" value="Cation/H_exchanger_TM"/>
</dbReference>
<evidence type="ECO:0000256" key="4">
    <source>
        <dbReference type="ARBA" id="ARBA00022692"/>
    </source>
</evidence>
<feature type="transmembrane region" description="Helical" evidence="10">
    <location>
        <begin position="158"/>
        <end position="178"/>
    </location>
</feature>
<evidence type="ECO:0000256" key="5">
    <source>
        <dbReference type="ARBA" id="ARBA00022989"/>
    </source>
</evidence>
<comment type="function">
    <text evidence="10">Na(+)/H(+) antiporter that extrudes sodium in exchange for external protons.</text>
</comment>
<dbReference type="InterPro" id="IPR004705">
    <property type="entry name" value="Cation/H_exchanger_CPA1_bac"/>
</dbReference>
<feature type="transmembrane region" description="Helical" evidence="10">
    <location>
        <begin position="115"/>
        <end position="137"/>
    </location>
</feature>
<keyword evidence="4 10" id="KW-0812">Transmembrane</keyword>
<sequence length="549" mass="58590">MDPVTTIAWIVAFVLVTVTVTGFTGRIGWSAPVALVVVGAAVSFIPAVPTVTIQPEVILYGVLPPLLFAAAIRTSFRDIRARNDSILALSIGLVAFTVFAVGFATWMLVPAISLAAAFAFGAVVAPTDAVAVSAVAGRLRLPRRLVTILEGESLLNDATALVALNAAIAALVSVLNPWAIAGDFVLAVVGGVAVGFGIGWALFEIRKLLRASVLDTSLSLITPYLAFLLAQAIHGSGVLAVVIAGIFLAYRSPTVQSAEARIAERVNWKTIQFLLENAVFLFIGLSLAGIIEGAVETGPGLWPTIVICIGILLTLVVSRFIWVLGLTVLYKRGPALLRGRQWSWRNAVAVSSAGIRGVVTLAAAFLLPPETPQRSFLQFLAFVVVFGTLLEGLALPAILRALRLPSPNYDQENMERQALMAEAEQAGLASLEEAVTDDDEAEIVDRLRSNAAFHSETLGQAPPDGGEPRRAAYTRLRRTMIRSQRSAVLAARKDGRYQEAAVLAVLTTIDAEESALKTTAPANKLTPQPRPLTRFGRARLEREQERAGR</sequence>
<accession>A0A4S4FYB7</accession>
<feature type="transmembrane region" description="Helical" evidence="10">
    <location>
        <begin position="184"/>
        <end position="203"/>
    </location>
</feature>
<feature type="transmembrane region" description="Helical" evidence="10">
    <location>
        <begin position="232"/>
        <end position="250"/>
    </location>
</feature>
<dbReference type="GO" id="GO:0098719">
    <property type="term" value="P:sodium ion import across plasma membrane"/>
    <property type="evidence" value="ECO:0007669"/>
    <property type="project" value="TreeGrafter"/>
</dbReference>
<organism evidence="13 14">
    <name type="scientific">Orlajensenia flava</name>
    <dbReference type="NCBI Taxonomy" id="2565934"/>
    <lineage>
        <taxon>Bacteria</taxon>
        <taxon>Bacillati</taxon>
        <taxon>Actinomycetota</taxon>
        <taxon>Actinomycetes</taxon>
        <taxon>Micrococcales</taxon>
        <taxon>Microbacteriaceae</taxon>
        <taxon>Orlajensenia</taxon>
    </lineage>
</organism>
<feature type="transmembrane region" description="Helical" evidence="10">
    <location>
        <begin position="301"/>
        <end position="326"/>
    </location>
</feature>
<evidence type="ECO:0000256" key="9">
    <source>
        <dbReference type="ARBA" id="ARBA00023201"/>
    </source>
</evidence>
<name>A0A4S4FYB7_9MICO</name>
<dbReference type="PANTHER" id="PTHR10110">
    <property type="entry name" value="SODIUM/HYDROGEN EXCHANGER"/>
    <property type="match status" value="1"/>
</dbReference>
<dbReference type="AlphaFoldDB" id="A0A4S4FYB7"/>